<comment type="caution">
    <text evidence="1">The sequence shown here is derived from an EMBL/GenBank/DDBJ whole genome shotgun (WGS) entry which is preliminary data.</text>
</comment>
<proteinExistence type="predicted"/>
<dbReference type="Proteomes" id="UP000076482">
    <property type="component" value="Unassembled WGS sequence"/>
</dbReference>
<sequence>MNSEIRASVSMKLNTEDTYILPVVFESQDQLAQLLQKPFIWLTPETYAGRNSPKIIFPAHINRINIEPPRMTTLNDKKEFYRVGLSQQFETSINKYKVTCRFAASEYSFSVQMSSLEHLHTSLLKPFFSLVSLNPQKQQVTEVILTSNLVRIDVEPEFSNDIYANLDLYQIH</sequence>
<gene>
    <name evidence="1" type="ORF">B4088_2499</name>
</gene>
<dbReference type="RefSeq" id="WP_063260993.1">
    <property type="nucleotide sequence ID" value="NZ_LJKE01000043.1"/>
</dbReference>
<dbReference type="PATRIC" id="fig|1396.535.peg.4460"/>
<accession>A0A162P4Q7</accession>
<organism evidence="1 2">
    <name type="scientific">Bacillus cereus</name>
    <dbReference type="NCBI Taxonomy" id="1396"/>
    <lineage>
        <taxon>Bacteria</taxon>
        <taxon>Bacillati</taxon>
        <taxon>Bacillota</taxon>
        <taxon>Bacilli</taxon>
        <taxon>Bacillales</taxon>
        <taxon>Bacillaceae</taxon>
        <taxon>Bacillus</taxon>
        <taxon>Bacillus cereus group</taxon>
    </lineage>
</organism>
<evidence type="ECO:0000313" key="1">
    <source>
        <dbReference type="EMBL" id="KZD66383.1"/>
    </source>
</evidence>
<evidence type="ECO:0000313" key="2">
    <source>
        <dbReference type="Proteomes" id="UP000076482"/>
    </source>
</evidence>
<protein>
    <submittedName>
        <fullName evidence="1">Uncharacterized protein</fullName>
    </submittedName>
</protein>
<dbReference type="EMBL" id="LJKE01000043">
    <property type="protein sequence ID" value="KZD66383.1"/>
    <property type="molecule type" value="Genomic_DNA"/>
</dbReference>
<dbReference type="AlphaFoldDB" id="A0A162P4Q7"/>
<name>A0A162P4Q7_BACCE</name>
<reference evidence="1 2" key="1">
    <citation type="submission" date="2015-09" db="EMBL/GenBank/DDBJ databases">
        <title>Bacillus cereus food isolates.</title>
        <authorList>
            <person name="Boekhorst J."/>
        </authorList>
    </citation>
    <scope>NUCLEOTIDE SEQUENCE [LARGE SCALE GENOMIC DNA]</scope>
    <source>
        <strain evidence="1 2">B4088</strain>
    </source>
</reference>